<dbReference type="Proteomes" id="UP000604825">
    <property type="component" value="Unassembled WGS sequence"/>
</dbReference>
<reference evidence="1" key="1">
    <citation type="submission" date="2020-10" db="EMBL/GenBank/DDBJ databases">
        <authorList>
            <person name="Han B."/>
            <person name="Lu T."/>
            <person name="Zhao Q."/>
            <person name="Huang X."/>
            <person name="Zhao Y."/>
        </authorList>
    </citation>
    <scope>NUCLEOTIDE SEQUENCE</scope>
</reference>
<organism evidence="1 2">
    <name type="scientific">Miscanthus lutarioriparius</name>
    <dbReference type="NCBI Taxonomy" id="422564"/>
    <lineage>
        <taxon>Eukaryota</taxon>
        <taxon>Viridiplantae</taxon>
        <taxon>Streptophyta</taxon>
        <taxon>Embryophyta</taxon>
        <taxon>Tracheophyta</taxon>
        <taxon>Spermatophyta</taxon>
        <taxon>Magnoliopsida</taxon>
        <taxon>Liliopsida</taxon>
        <taxon>Poales</taxon>
        <taxon>Poaceae</taxon>
        <taxon>PACMAD clade</taxon>
        <taxon>Panicoideae</taxon>
        <taxon>Andropogonodae</taxon>
        <taxon>Andropogoneae</taxon>
        <taxon>Saccharinae</taxon>
        <taxon>Miscanthus</taxon>
    </lineage>
</organism>
<dbReference type="AlphaFoldDB" id="A0A811N806"/>
<gene>
    <name evidence="1" type="ORF">NCGR_LOCUS13930</name>
</gene>
<dbReference type="OrthoDB" id="935655at2759"/>
<evidence type="ECO:0000313" key="1">
    <source>
        <dbReference type="EMBL" id="CAD6220465.1"/>
    </source>
</evidence>
<evidence type="ECO:0000313" key="2">
    <source>
        <dbReference type="Proteomes" id="UP000604825"/>
    </source>
</evidence>
<name>A0A811N806_9POAL</name>
<sequence>MDGQKLEVNCLYLEIPASEYTAAEEDSLARLEHGHEVAGAPPGQEHQRGRRHWNSRCNSVASLAIDKATSCVVDMSCFQGFFFCPKAASLLLHNFCGYHITPQGHKRSEKYKRWIMVNDHANRLGNLEREDNRVFNKITRTAEQVFSAIQDEAKVWIRAGNRGLEMVLPLTAQLPGGAPIRHIVSMISFLGIAITSIM</sequence>
<protein>
    <submittedName>
        <fullName evidence="1">Uncharacterized protein</fullName>
    </submittedName>
</protein>
<dbReference type="EMBL" id="CAJGYO010000003">
    <property type="protein sequence ID" value="CAD6220465.1"/>
    <property type="molecule type" value="Genomic_DNA"/>
</dbReference>
<keyword evidence="2" id="KW-1185">Reference proteome</keyword>
<accession>A0A811N806</accession>
<comment type="caution">
    <text evidence="1">The sequence shown here is derived from an EMBL/GenBank/DDBJ whole genome shotgun (WGS) entry which is preliminary data.</text>
</comment>
<proteinExistence type="predicted"/>